<evidence type="ECO:0000313" key="1">
    <source>
        <dbReference type="EMBL" id="KAI2384142.1"/>
    </source>
</evidence>
<gene>
    <name evidence="1" type="ORF">LOY88_004833</name>
</gene>
<protein>
    <submittedName>
        <fullName evidence="1">Uncharacterized protein</fullName>
    </submittedName>
</protein>
<accession>A0ACB8USJ3</accession>
<comment type="caution">
    <text evidence="1">The sequence shown here is derived from an EMBL/GenBank/DDBJ whole genome shotgun (WGS) entry which is preliminary data.</text>
</comment>
<reference evidence="1" key="1">
    <citation type="journal article" date="2022" name="bioRxiv">
        <title>Population genetic analysis of Ophidiomyces ophidiicola, the causative agent of snake fungal disease, indicates recent introductions to the USA.</title>
        <authorList>
            <person name="Ladner J.T."/>
            <person name="Palmer J.M."/>
            <person name="Ettinger C.L."/>
            <person name="Stajich J.E."/>
            <person name="Farrell T.M."/>
            <person name="Glorioso B.M."/>
            <person name="Lawson B."/>
            <person name="Price S.J."/>
            <person name="Stengle A.G."/>
            <person name="Grear D.A."/>
            <person name="Lorch J.M."/>
        </authorList>
    </citation>
    <scope>NUCLEOTIDE SEQUENCE</scope>
    <source>
        <strain evidence="1">NWHC 24266-5</strain>
    </source>
</reference>
<name>A0ACB8USJ3_9EURO</name>
<sequence length="644" mass="71002">MFKKKPTIKTLAPLRSSDRRKIADQIIEQYKVPLPPPSPTANPNDVKATDEAPAPTVATIRNALLPENTQSGRFTTTVGPELRPVQGTLYVGAHPEREERVLWFRLEQGPGTDGRIYPTVYTLWHNPGVIPLLHTQAPVMEKLYGGADLMIPGLTNGPPFPEGLQKGTVVAVANIERPSVPTFVGVCEIDISRLTAVHGVKGHAVRGMQWEGDELWGWSSAGQTGQAAPERLHGWLSTPKDLGTAMNELNLVKEDDEESLRGELDGGITLDGEKEEVESGEPEKEPTTKEIDEAFVKAFLYALYCQKEKHPNPPYGLSFPIQPSFVVSNLITPFLPIYTSQQTQYYQIKKTSWKNVKKFVKYLDKEKLIKSKDRSGGETIIQDVDFEDTRLLEFKPYKLPPRSEAVSKQPGKAPSTPAAGQIFDVKTLYRPSGKLIPDLFPPLANTDVNNYYSATDVSKRLNDYLSSQDPPIISSSNPRIIHLNPFISNKVLSSNSQTDIAILSRGTIPRDTLLKRLLEDPSLCAPFHAILKPNQTIKDVKPKAGALPKVSLLIERRTGSKLVTRITGLETFGVSPQMLADELQKKCASSTSVTQAVGAAKGCMEVLIQGDHRRTVEKSLGDRAVKSQWIDIVDKSQKKAAGGR</sequence>
<organism evidence="1">
    <name type="scientific">Ophidiomyces ophidiicola</name>
    <dbReference type="NCBI Taxonomy" id="1387563"/>
    <lineage>
        <taxon>Eukaryota</taxon>
        <taxon>Fungi</taxon>
        <taxon>Dikarya</taxon>
        <taxon>Ascomycota</taxon>
        <taxon>Pezizomycotina</taxon>
        <taxon>Eurotiomycetes</taxon>
        <taxon>Eurotiomycetidae</taxon>
        <taxon>Onygenales</taxon>
        <taxon>Onygenaceae</taxon>
        <taxon>Ophidiomyces</taxon>
    </lineage>
</organism>
<dbReference type="EMBL" id="JALBCA010000078">
    <property type="protein sequence ID" value="KAI2384142.1"/>
    <property type="molecule type" value="Genomic_DNA"/>
</dbReference>
<proteinExistence type="predicted"/>